<gene>
    <name evidence="6" type="ORF">SEVIR_6G121600v2</name>
</gene>
<name>A0A4U6U690_SETVI</name>
<dbReference type="EMBL" id="CM016557">
    <property type="protein sequence ID" value="TKW09734.1"/>
    <property type="molecule type" value="Genomic_DNA"/>
</dbReference>
<dbReference type="SUPFAM" id="SSF54928">
    <property type="entry name" value="RNA-binding domain, RBD"/>
    <property type="match status" value="1"/>
</dbReference>
<dbReference type="InterPro" id="IPR012677">
    <property type="entry name" value="Nucleotide-bd_a/b_plait_sf"/>
</dbReference>
<dbReference type="AlphaFoldDB" id="A0A4U6U690"/>
<reference evidence="6" key="1">
    <citation type="submission" date="2019-03" db="EMBL/GenBank/DDBJ databases">
        <title>WGS assembly of Setaria viridis.</title>
        <authorList>
            <person name="Huang P."/>
            <person name="Jenkins J."/>
            <person name="Grimwood J."/>
            <person name="Barry K."/>
            <person name="Healey A."/>
            <person name="Mamidi S."/>
            <person name="Sreedasyam A."/>
            <person name="Shu S."/>
            <person name="Feldman M."/>
            <person name="Wu J."/>
            <person name="Yu Y."/>
            <person name="Chen C."/>
            <person name="Johnson J."/>
            <person name="Rokhsar D."/>
            <person name="Baxter I."/>
            <person name="Schmutz J."/>
            <person name="Brutnell T."/>
            <person name="Kellogg E."/>
        </authorList>
    </citation>
    <scope>NUCLEOTIDE SEQUENCE [LARGE SCALE GENOMIC DNA]</scope>
</reference>
<dbReference type="Proteomes" id="UP000298652">
    <property type="component" value="Chromosome 6"/>
</dbReference>
<keyword evidence="7" id="KW-1185">Reference proteome</keyword>
<dbReference type="GO" id="GO:0006417">
    <property type="term" value="P:regulation of translation"/>
    <property type="evidence" value="ECO:0007669"/>
    <property type="project" value="TreeGrafter"/>
</dbReference>
<dbReference type="PROSITE" id="PS50102">
    <property type="entry name" value="RRM"/>
    <property type="match status" value="1"/>
</dbReference>
<keyword evidence="2 3" id="KW-0694">RNA-binding</keyword>
<keyword evidence="1" id="KW-0677">Repeat</keyword>
<accession>A0A4U6U690</accession>
<dbReference type="Pfam" id="PF00076">
    <property type="entry name" value="RRM_1"/>
    <property type="match status" value="1"/>
</dbReference>
<dbReference type="PANTHER" id="PTHR48032:SF6">
    <property type="entry name" value="RNA-BINDING (RRM_RBD_RNP MOTIFS) FAMILY PROTEIN"/>
    <property type="match status" value="1"/>
</dbReference>
<dbReference type="FunFam" id="3.30.70.330:FF:000051">
    <property type="entry name" value="Heterogeneous nuclear ribonucleoprotein 1"/>
    <property type="match status" value="1"/>
</dbReference>
<proteinExistence type="predicted"/>
<dbReference type="SMART" id="SM00360">
    <property type="entry name" value="RRM"/>
    <property type="match status" value="1"/>
</dbReference>
<dbReference type="PANTHER" id="PTHR48032">
    <property type="entry name" value="RNA-BINDING PROTEIN MUSASHI HOMOLOG RBP6"/>
    <property type="match status" value="1"/>
</dbReference>
<feature type="domain" description="RRM" evidence="5">
    <location>
        <begin position="14"/>
        <end position="90"/>
    </location>
</feature>
<dbReference type="InterPro" id="IPR000504">
    <property type="entry name" value="RRM_dom"/>
</dbReference>
<evidence type="ECO:0000256" key="2">
    <source>
        <dbReference type="ARBA" id="ARBA00022884"/>
    </source>
</evidence>
<evidence type="ECO:0000256" key="3">
    <source>
        <dbReference type="PROSITE-ProRule" id="PRU00176"/>
    </source>
</evidence>
<dbReference type="InterPro" id="IPR035979">
    <property type="entry name" value="RBD_domain_sf"/>
</dbReference>
<feature type="compositionally biased region" description="Basic and acidic residues" evidence="4">
    <location>
        <begin position="82"/>
        <end position="92"/>
    </location>
</feature>
<sequence>MAGKTKEFDGASPAKIFIGGLSKDTSMGTFKEHFGKYGDITDAVIMKDRYTQKPRGFGFITFADPAVVDRVIEDEHVINGKPVEIKKAEPKKPSNPPPRSLDSEPRGRPYAESYDGFGSSYNYGGSFGPYRSPGSFGARPGGYSSVYGPGDYGSGYGAYGGALGAYRGESSLYSSRFGSTYGGSFGAYGGGSYAGGLAGAYGRDPEGYGGSSYGPSYDSSGASAGSGAGYGTGGLYGARTGYGSTGGSGAAGRYHPYGR</sequence>
<feature type="region of interest" description="Disordered" evidence="4">
    <location>
        <begin position="82"/>
        <end position="109"/>
    </location>
</feature>
<dbReference type="Gramene" id="TKW09734">
    <property type="protein sequence ID" value="TKW09734"/>
    <property type="gene ID" value="SEVIR_6G121600v2"/>
</dbReference>
<organism evidence="6 7">
    <name type="scientific">Setaria viridis</name>
    <name type="common">Green bristlegrass</name>
    <name type="synonym">Setaria italica subsp. viridis</name>
    <dbReference type="NCBI Taxonomy" id="4556"/>
    <lineage>
        <taxon>Eukaryota</taxon>
        <taxon>Viridiplantae</taxon>
        <taxon>Streptophyta</taxon>
        <taxon>Embryophyta</taxon>
        <taxon>Tracheophyta</taxon>
        <taxon>Spermatophyta</taxon>
        <taxon>Magnoliopsida</taxon>
        <taxon>Liliopsida</taxon>
        <taxon>Poales</taxon>
        <taxon>Poaceae</taxon>
        <taxon>PACMAD clade</taxon>
        <taxon>Panicoideae</taxon>
        <taxon>Panicodae</taxon>
        <taxon>Paniceae</taxon>
        <taxon>Cenchrinae</taxon>
        <taxon>Setaria</taxon>
    </lineage>
</organism>
<dbReference type="Gene3D" id="3.30.70.330">
    <property type="match status" value="1"/>
</dbReference>
<protein>
    <recommendedName>
        <fullName evidence="5">RRM domain-containing protein</fullName>
    </recommendedName>
</protein>
<evidence type="ECO:0000313" key="6">
    <source>
        <dbReference type="EMBL" id="TKW09734.1"/>
    </source>
</evidence>
<evidence type="ECO:0000256" key="4">
    <source>
        <dbReference type="SAM" id="MobiDB-lite"/>
    </source>
</evidence>
<evidence type="ECO:0000256" key="1">
    <source>
        <dbReference type="ARBA" id="ARBA00022737"/>
    </source>
</evidence>
<evidence type="ECO:0000313" key="7">
    <source>
        <dbReference type="Proteomes" id="UP000298652"/>
    </source>
</evidence>
<evidence type="ECO:0000259" key="5">
    <source>
        <dbReference type="PROSITE" id="PS50102"/>
    </source>
</evidence>
<dbReference type="GO" id="GO:0003729">
    <property type="term" value="F:mRNA binding"/>
    <property type="evidence" value="ECO:0007669"/>
    <property type="project" value="TreeGrafter"/>
</dbReference>